<dbReference type="Proteomes" id="UP000316167">
    <property type="component" value="Unassembled WGS sequence"/>
</dbReference>
<feature type="transmembrane region" description="Helical" evidence="7">
    <location>
        <begin position="68"/>
        <end position="92"/>
    </location>
</feature>
<comment type="subcellular location">
    <subcellularLocation>
        <location evidence="1">Cell membrane</location>
        <topology evidence="1">Multi-pass membrane protein</topology>
    </subcellularLocation>
</comment>
<dbReference type="InterPro" id="IPR051907">
    <property type="entry name" value="DoxX-like_oxidoreductase"/>
</dbReference>
<proteinExistence type="inferred from homology"/>
<sequence length="138" mass="15059">MQQISQGKFKTAFMLFRISVSLLLMIHGIVRWYAGGVNDFGTYLDSLGFKIGPAIAGLLTITEIVGGLLMAIGFWPVLFAFFFVVELIAGLVLVHGKEGWFVVGYGRNGSEYSVLLIVSLILIAVYHRQAASSSAKLK</sequence>
<keyword evidence="5 7" id="KW-1133">Transmembrane helix</keyword>
<gene>
    <name evidence="8" type="ORF">IQ13_0959</name>
</gene>
<comment type="caution">
    <text evidence="8">The sequence shown here is derived from an EMBL/GenBank/DDBJ whole genome shotgun (WGS) entry which is preliminary data.</text>
</comment>
<keyword evidence="6 7" id="KW-0472">Membrane</keyword>
<dbReference type="AlphaFoldDB" id="A0A562SYS8"/>
<dbReference type="InterPro" id="IPR032808">
    <property type="entry name" value="DoxX"/>
</dbReference>
<protein>
    <submittedName>
        <fullName evidence="8">Putative oxidoreductase</fullName>
    </submittedName>
</protein>
<feature type="transmembrane region" description="Helical" evidence="7">
    <location>
        <begin position="112"/>
        <end position="128"/>
    </location>
</feature>
<evidence type="ECO:0000256" key="3">
    <source>
        <dbReference type="ARBA" id="ARBA00022475"/>
    </source>
</evidence>
<evidence type="ECO:0000313" key="9">
    <source>
        <dbReference type="Proteomes" id="UP000316167"/>
    </source>
</evidence>
<comment type="similarity">
    <text evidence="2">Belongs to the DoxX family.</text>
</comment>
<dbReference type="PANTHER" id="PTHR33452">
    <property type="entry name" value="OXIDOREDUCTASE CATD-RELATED"/>
    <property type="match status" value="1"/>
</dbReference>
<dbReference type="EMBL" id="VLLE01000002">
    <property type="protein sequence ID" value="TWI85790.1"/>
    <property type="molecule type" value="Genomic_DNA"/>
</dbReference>
<keyword evidence="4 7" id="KW-0812">Transmembrane</keyword>
<feature type="transmembrane region" description="Helical" evidence="7">
    <location>
        <begin position="40"/>
        <end position="61"/>
    </location>
</feature>
<evidence type="ECO:0000313" key="8">
    <source>
        <dbReference type="EMBL" id="TWI85790.1"/>
    </source>
</evidence>
<evidence type="ECO:0000256" key="1">
    <source>
        <dbReference type="ARBA" id="ARBA00004651"/>
    </source>
</evidence>
<keyword evidence="3" id="KW-1003">Cell membrane</keyword>
<evidence type="ECO:0000256" key="7">
    <source>
        <dbReference type="SAM" id="Phobius"/>
    </source>
</evidence>
<evidence type="ECO:0000256" key="4">
    <source>
        <dbReference type="ARBA" id="ARBA00022692"/>
    </source>
</evidence>
<keyword evidence="9" id="KW-1185">Reference proteome</keyword>
<evidence type="ECO:0000256" key="6">
    <source>
        <dbReference type="ARBA" id="ARBA00023136"/>
    </source>
</evidence>
<dbReference type="GO" id="GO:0005886">
    <property type="term" value="C:plasma membrane"/>
    <property type="evidence" value="ECO:0007669"/>
    <property type="project" value="UniProtKB-SubCell"/>
</dbReference>
<dbReference type="Pfam" id="PF07681">
    <property type="entry name" value="DoxX"/>
    <property type="match status" value="1"/>
</dbReference>
<evidence type="ECO:0000256" key="2">
    <source>
        <dbReference type="ARBA" id="ARBA00006679"/>
    </source>
</evidence>
<evidence type="ECO:0000256" key="5">
    <source>
        <dbReference type="ARBA" id="ARBA00022989"/>
    </source>
</evidence>
<reference evidence="8 9" key="1">
    <citation type="journal article" date="2015" name="Stand. Genomic Sci.">
        <title>Genomic Encyclopedia of Bacterial and Archaeal Type Strains, Phase III: the genomes of soil and plant-associated and newly described type strains.</title>
        <authorList>
            <person name="Whitman W.B."/>
            <person name="Woyke T."/>
            <person name="Klenk H.P."/>
            <person name="Zhou Y."/>
            <person name="Lilburn T.G."/>
            <person name="Beck B.J."/>
            <person name="De Vos P."/>
            <person name="Vandamme P."/>
            <person name="Eisen J.A."/>
            <person name="Garrity G."/>
            <person name="Hugenholtz P."/>
            <person name="Kyrpides N.C."/>
        </authorList>
    </citation>
    <scope>NUCLEOTIDE SEQUENCE [LARGE SCALE GENOMIC DNA]</scope>
    <source>
        <strain evidence="8 9">CGMCC 1.7271</strain>
    </source>
</reference>
<name>A0A562SYS8_9BACT</name>
<organism evidence="8 9">
    <name type="scientific">Lacibacter cauensis</name>
    <dbReference type="NCBI Taxonomy" id="510947"/>
    <lineage>
        <taxon>Bacteria</taxon>
        <taxon>Pseudomonadati</taxon>
        <taxon>Bacteroidota</taxon>
        <taxon>Chitinophagia</taxon>
        <taxon>Chitinophagales</taxon>
        <taxon>Chitinophagaceae</taxon>
        <taxon>Lacibacter</taxon>
    </lineage>
</organism>
<accession>A0A562SYS8</accession>
<feature type="transmembrane region" description="Helical" evidence="7">
    <location>
        <begin position="12"/>
        <end position="34"/>
    </location>
</feature>
<dbReference type="PANTHER" id="PTHR33452:SF1">
    <property type="entry name" value="INNER MEMBRANE PROTEIN YPHA-RELATED"/>
    <property type="match status" value="1"/>
</dbReference>